<dbReference type="EMBL" id="UXAU01000009">
    <property type="protein sequence ID" value="VDC18463.1"/>
    <property type="molecule type" value="Genomic_DNA"/>
</dbReference>
<keyword evidence="2" id="KW-0378">Hydrolase</keyword>
<organism evidence="2 3">
    <name type="scientific">Arthrobacter ulcerisalmonis</name>
    <dbReference type="NCBI Taxonomy" id="2483813"/>
    <lineage>
        <taxon>Bacteria</taxon>
        <taxon>Bacillati</taxon>
        <taxon>Actinomycetota</taxon>
        <taxon>Actinomycetes</taxon>
        <taxon>Micrococcales</taxon>
        <taxon>Micrococcaceae</taxon>
        <taxon>Arthrobacter</taxon>
    </lineage>
</organism>
<dbReference type="SUPFAM" id="SSF53474">
    <property type="entry name" value="alpha/beta-Hydrolases"/>
    <property type="match status" value="1"/>
</dbReference>
<dbReference type="RefSeq" id="WP_345788803.1">
    <property type="nucleotide sequence ID" value="NZ_CBCRYA010000005.1"/>
</dbReference>
<dbReference type="InterPro" id="IPR029058">
    <property type="entry name" value="AB_hydrolase_fold"/>
</dbReference>
<dbReference type="PANTHER" id="PTHR43194">
    <property type="entry name" value="HYDROLASE ALPHA/BETA FOLD FAMILY"/>
    <property type="match status" value="1"/>
</dbReference>
<dbReference type="InterPro" id="IPR050228">
    <property type="entry name" value="Carboxylesterase_BioH"/>
</dbReference>
<evidence type="ECO:0000313" key="2">
    <source>
        <dbReference type="EMBL" id="VDC18463.1"/>
    </source>
</evidence>
<evidence type="ECO:0000259" key="1">
    <source>
        <dbReference type="Pfam" id="PF12697"/>
    </source>
</evidence>
<dbReference type="Gene3D" id="3.40.50.1820">
    <property type="entry name" value="alpha/beta hydrolase"/>
    <property type="match status" value="1"/>
</dbReference>
<keyword evidence="3" id="KW-1185">Reference proteome</keyword>
<dbReference type="Pfam" id="PF12697">
    <property type="entry name" value="Abhydrolase_6"/>
    <property type="match status" value="1"/>
</dbReference>
<protein>
    <submittedName>
        <fullName evidence="2">Aminoacrylate hydrolase RutD</fullName>
    </submittedName>
</protein>
<sequence>MSGTTPPLIMIPGMQCTAAMFAPLQAELQRTLPGTRISTHVAGESSLTAAVASLARSITEPAVLVGHSLGGTVAMATARAHPELVAGMALLCSNPNPPRLDQQQLWHEETEAATHGLVEERVNGIVERLVGGERFLSPNELASVTGICRAMVTETGPQGLINQLGIQKSRVDERPGLREFEGPVLSVVAAEDQLIPLPIATETAFYARKGRNEVIHGVSHMAPLTTPEKVASQLTRWLQESFRDHQLTPSPSRTEKVAL</sequence>
<reference evidence="2 3" key="1">
    <citation type="submission" date="2018-11" db="EMBL/GenBank/DDBJ databases">
        <authorList>
            <person name="Criscuolo A."/>
        </authorList>
    </citation>
    <scope>NUCLEOTIDE SEQUENCE [LARGE SCALE GENOMIC DNA]</scope>
    <source>
        <strain evidence="2">AT11b</strain>
    </source>
</reference>
<dbReference type="InterPro" id="IPR000073">
    <property type="entry name" value="AB_hydrolase_1"/>
</dbReference>
<dbReference type="PANTHER" id="PTHR43194:SF5">
    <property type="entry name" value="PIMELOYL-[ACYL-CARRIER PROTEIN] METHYL ESTER ESTERASE"/>
    <property type="match status" value="1"/>
</dbReference>
<gene>
    <name evidence="2" type="primary">rutD_2</name>
    <name evidence="2" type="ORF">PSET11_00328</name>
</gene>
<name>A0A3P5WR79_9MICC</name>
<dbReference type="GO" id="GO:0016787">
    <property type="term" value="F:hydrolase activity"/>
    <property type="evidence" value="ECO:0007669"/>
    <property type="project" value="UniProtKB-KW"/>
</dbReference>
<dbReference type="AlphaFoldDB" id="A0A3P5WR79"/>
<accession>A0A3P5WR79</accession>
<proteinExistence type="predicted"/>
<dbReference type="PRINTS" id="PR00111">
    <property type="entry name" value="ABHYDROLASE"/>
</dbReference>
<feature type="domain" description="AB hydrolase-1" evidence="1">
    <location>
        <begin position="47"/>
        <end position="232"/>
    </location>
</feature>
<dbReference type="Proteomes" id="UP000280861">
    <property type="component" value="Unassembled WGS sequence"/>
</dbReference>
<evidence type="ECO:0000313" key="3">
    <source>
        <dbReference type="Proteomes" id="UP000280861"/>
    </source>
</evidence>